<evidence type="ECO:0000313" key="2">
    <source>
        <dbReference type="Proteomes" id="UP000499080"/>
    </source>
</evidence>
<gene>
    <name evidence="1" type="ORF">AVEN_99093_1</name>
</gene>
<reference evidence="1 2" key="1">
    <citation type="journal article" date="2019" name="Sci. Rep.">
        <title>Orb-weaving spider Araneus ventricosus genome elucidates the spidroin gene catalogue.</title>
        <authorList>
            <person name="Kono N."/>
            <person name="Nakamura H."/>
            <person name="Ohtoshi R."/>
            <person name="Moran D.A.P."/>
            <person name="Shinohara A."/>
            <person name="Yoshida Y."/>
            <person name="Fujiwara M."/>
            <person name="Mori M."/>
            <person name="Tomita M."/>
            <person name="Arakawa K."/>
        </authorList>
    </citation>
    <scope>NUCLEOTIDE SEQUENCE [LARGE SCALE GENOMIC DNA]</scope>
</reference>
<keyword evidence="2" id="KW-1185">Reference proteome</keyword>
<protein>
    <submittedName>
        <fullName evidence="1">Uncharacterized protein</fullName>
    </submittedName>
</protein>
<accession>A0A4Y2K3D8</accession>
<proteinExistence type="predicted"/>
<sequence length="206" mass="23199">MTTFQRWYVSNYNNEEKKRLAAVGSNPQRRDWCLRPAPCRPLGHATTRNDHFFWLVSDRPNSAATSEQLYQLVVVIITNGQKDGTVGFRPPETGALSRSNTSYATTRNDHFTGMLYITMAKEKIRQGWFETHASEETGALSALDRSARTTRNDHFSAGYVSNYNDGAKEEIGGGFEPHTAKRLVPKPARTARPFPHTKTTFTLGML</sequence>
<dbReference type="Proteomes" id="UP000499080">
    <property type="component" value="Unassembled WGS sequence"/>
</dbReference>
<evidence type="ECO:0000313" key="1">
    <source>
        <dbReference type="EMBL" id="GBM96900.1"/>
    </source>
</evidence>
<comment type="caution">
    <text evidence="1">The sequence shown here is derived from an EMBL/GenBank/DDBJ whole genome shotgun (WGS) entry which is preliminary data.</text>
</comment>
<dbReference type="EMBL" id="BGPR01004188">
    <property type="protein sequence ID" value="GBM96900.1"/>
    <property type="molecule type" value="Genomic_DNA"/>
</dbReference>
<name>A0A4Y2K3D8_ARAVE</name>
<organism evidence="1 2">
    <name type="scientific">Araneus ventricosus</name>
    <name type="common">Orbweaver spider</name>
    <name type="synonym">Epeira ventricosa</name>
    <dbReference type="NCBI Taxonomy" id="182803"/>
    <lineage>
        <taxon>Eukaryota</taxon>
        <taxon>Metazoa</taxon>
        <taxon>Ecdysozoa</taxon>
        <taxon>Arthropoda</taxon>
        <taxon>Chelicerata</taxon>
        <taxon>Arachnida</taxon>
        <taxon>Araneae</taxon>
        <taxon>Araneomorphae</taxon>
        <taxon>Entelegynae</taxon>
        <taxon>Araneoidea</taxon>
        <taxon>Araneidae</taxon>
        <taxon>Araneus</taxon>
    </lineage>
</organism>
<dbReference type="AlphaFoldDB" id="A0A4Y2K3D8"/>